<reference evidence="3" key="1">
    <citation type="submission" date="2017-03" db="EMBL/GenBank/DDBJ databases">
        <title>Full genome sequence of a non-lethal Shewanella isolate that potentiates virulence of Vibio parahaemolyticus causing acute hepatopancreatic necrosis disease (AHPND) in shrimp.</title>
        <authorList>
            <person name="Prachumwat A."/>
            <person name="Sritunyalucksana K."/>
        </authorList>
    </citation>
    <scope>NUCLEOTIDE SEQUENCE [LARGE SCALE GENOMIC DNA]</scope>
    <source>
        <strain evidence="3">TH2012</strain>
    </source>
</reference>
<dbReference type="PANTHER" id="PTHR35849:SF1">
    <property type="entry name" value="INTERMEMBRANE PHOSPHOLIPID TRANSPORT SYSTEM BINDING PROTEIN MLAB"/>
    <property type="match status" value="1"/>
</dbReference>
<dbReference type="InterPro" id="IPR036513">
    <property type="entry name" value="STAS_dom_sf"/>
</dbReference>
<dbReference type="InterPro" id="IPR002645">
    <property type="entry name" value="STAS_dom"/>
</dbReference>
<dbReference type="EMBL" id="CP020373">
    <property type="protein sequence ID" value="AZQ12062.1"/>
    <property type="molecule type" value="Genomic_DNA"/>
</dbReference>
<dbReference type="Pfam" id="PF13466">
    <property type="entry name" value="STAS_2"/>
    <property type="match status" value="1"/>
</dbReference>
<dbReference type="InterPro" id="IPR058548">
    <property type="entry name" value="MlaB-like_STAS"/>
</dbReference>
<sequence>MISLTLNADRCEVSGRLDHGVVRDLWPRLNELIPAGATRLDLRQLSYSDSAGIAFLLELWQRAQNRGQKLQLVSPSAQLAKLIALYDLEAFFVEEA</sequence>
<keyword evidence="3" id="KW-1185">Reference proteome</keyword>
<gene>
    <name evidence="2" type="ORF">STH12_02998</name>
</gene>
<dbReference type="RefSeq" id="WP_126168262.1">
    <property type="nucleotide sequence ID" value="NZ_CP020373.1"/>
</dbReference>
<dbReference type="CDD" id="cd07043">
    <property type="entry name" value="STAS_anti-anti-sigma_factors"/>
    <property type="match status" value="1"/>
</dbReference>
<dbReference type="InterPro" id="IPR052746">
    <property type="entry name" value="MlaB_ABC_Transporter"/>
</dbReference>
<dbReference type="SUPFAM" id="SSF52091">
    <property type="entry name" value="SpoIIaa-like"/>
    <property type="match status" value="1"/>
</dbReference>
<organism evidence="2 3">
    <name type="scientific">Shewanella khirikhana</name>
    <dbReference type="NCBI Taxonomy" id="1965282"/>
    <lineage>
        <taxon>Bacteria</taxon>
        <taxon>Pseudomonadati</taxon>
        <taxon>Pseudomonadota</taxon>
        <taxon>Gammaproteobacteria</taxon>
        <taxon>Alteromonadales</taxon>
        <taxon>Shewanellaceae</taxon>
        <taxon>Shewanella</taxon>
    </lineage>
</organism>
<dbReference type="PANTHER" id="PTHR35849">
    <property type="entry name" value="BLR2341 PROTEIN"/>
    <property type="match status" value="1"/>
</dbReference>
<evidence type="ECO:0000313" key="3">
    <source>
        <dbReference type="Proteomes" id="UP000278437"/>
    </source>
</evidence>
<dbReference type="PROSITE" id="PS50801">
    <property type="entry name" value="STAS"/>
    <property type="match status" value="1"/>
</dbReference>
<proteinExistence type="predicted"/>
<name>A0ABM7DQU1_9GAMM</name>
<dbReference type="Gene3D" id="3.30.750.24">
    <property type="entry name" value="STAS domain"/>
    <property type="match status" value="1"/>
</dbReference>
<protein>
    <submittedName>
        <fullName evidence="2">STAS domain protein</fullName>
    </submittedName>
</protein>
<dbReference type="Proteomes" id="UP000278437">
    <property type="component" value="Chromosome"/>
</dbReference>
<evidence type="ECO:0000259" key="1">
    <source>
        <dbReference type="PROSITE" id="PS50801"/>
    </source>
</evidence>
<accession>A0ABM7DQU1</accession>
<feature type="domain" description="STAS" evidence="1">
    <location>
        <begin position="12"/>
        <end position="96"/>
    </location>
</feature>
<evidence type="ECO:0000313" key="2">
    <source>
        <dbReference type="EMBL" id="AZQ12062.1"/>
    </source>
</evidence>